<dbReference type="EMBL" id="JBFCZG010000003">
    <property type="protein sequence ID" value="KAL3424388.1"/>
    <property type="molecule type" value="Genomic_DNA"/>
</dbReference>
<gene>
    <name evidence="6" type="ORF">PVAG01_03669</name>
</gene>
<proteinExistence type="predicted"/>
<accession>A0ABR4PMD7</accession>
<feature type="compositionally biased region" description="Acidic residues" evidence="5">
    <location>
        <begin position="418"/>
        <end position="427"/>
    </location>
</feature>
<evidence type="ECO:0000256" key="5">
    <source>
        <dbReference type="SAM" id="MobiDB-lite"/>
    </source>
</evidence>
<sequence length="452" mass="48955">MPDIDPAALSRPAGISTTPILPPKSLGASALSAPKVVKSSQLPPRIDLEPLYKALKDAVGENWGVYKESISLFIMGQLNQAELSTRIDKFIITASGELEHAHNRLIAGIFGNVTRDMPDHGLAPFVSANETPTSGAGSKPVSGDAAEQRLKQEVMQLPSRDRRRVKDLVTNEYDPYADLSGIFGEHRRARQVKPVEPVPASAGGLNKTNWDIEIRKRYAPPLASESGEFPDMATIELRMLPICYETGLQSGHVPDAAYFMSVATETFIKEVLSAIFSKTRSNGPGTTGSAGTGGGANWIQTHRYRGQLEREEESWLNGEIQRDKNGLLPVEAKIASERGPLGMSDVRTALEMGDCGLGQMPTVVQQIMTGYREGELEGWNEYSWPESYNLSAVSDVDVEMGGMNGPTTNGIKGNDHMDVDEEPESDWGWEGAASPDRLAVDSLLDSCLAIGS</sequence>
<organism evidence="6 7">
    <name type="scientific">Phlyctema vagabunda</name>
    <dbReference type="NCBI Taxonomy" id="108571"/>
    <lineage>
        <taxon>Eukaryota</taxon>
        <taxon>Fungi</taxon>
        <taxon>Dikarya</taxon>
        <taxon>Ascomycota</taxon>
        <taxon>Pezizomycotina</taxon>
        <taxon>Leotiomycetes</taxon>
        <taxon>Helotiales</taxon>
        <taxon>Dermateaceae</taxon>
        <taxon>Phlyctema</taxon>
    </lineage>
</organism>
<evidence type="ECO:0000313" key="7">
    <source>
        <dbReference type="Proteomes" id="UP001629113"/>
    </source>
</evidence>
<evidence type="ECO:0000313" key="6">
    <source>
        <dbReference type="EMBL" id="KAL3424388.1"/>
    </source>
</evidence>
<evidence type="ECO:0000256" key="2">
    <source>
        <dbReference type="ARBA" id="ARBA00023015"/>
    </source>
</evidence>
<dbReference type="PANTHER" id="PTHR21277:SF5">
    <property type="entry name" value="TRANSCRIPTIONAL ADAPTER 1"/>
    <property type="match status" value="1"/>
</dbReference>
<dbReference type="Pfam" id="PF12767">
    <property type="entry name" value="SAGA-Tad1"/>
    <property type="match status" value="1"/>
</dbReference>
<comment type="caution">
    <text evidence="6">The sequence shown here is derived from an EMBL/GenBank/DDBJ whole genome shotgun (WGS) entry which is preliminary data.</text>
</comment>
<dbReference type="Proteomes" id="UP001629113">
    <property type="component" value="Unassembled WGS sequence"/>
</dbReference>
<feature type="region of interest" description="Disordered" evidence="5">
    <location>
        <begin position="406"/>
        <end position="428"/>
    </location>
</feature>
<keyword evidence="4" id="KW-0539">Nucleus</keyword>
<keyword evidence="7" id="KW-1185">Reference proteome</keyword>
<evidence type="ECO:0000256" key="4">
    <source>
        <dbReference type="ARBA" id="ARBA00023242"/>
    </source>
</evidence>
<evidence type="ECO:0000256" key="3">
    <source>
        <dbReference type="ARBA" id="ARBA00023163"/>
    </source>
</evidence>
<dbReference type="InterPro" id="IPR024738">
    <property type="entry name" value="Hfi1/Tada1"/>
</dbReference>
<reference evidence="6 7" key="1">
    <citation type="submission" date="2024-06" db="EMBL/GenBank/DDBJ databases">
        <title>Complete genome of Phlyctema vagabunda strain 19-DSS-EL-015.</title>
        <authorList>
            <person name="Fiorenzani C."/>
        </authorList>
    </citation>
    <scope>NUCLEOTIDE SEQUENCE [LARGE SCALE GENOMIC DNA]</scope>
    <source>
        <strain evidence="6 7">19-DSS-EL-015</strain>
    </source>
</reference>
<name>A0ABR4PMD7_9HELO</name>
<comment type="subcellular location">
    <subcellularLocation>
        <location evidence="1">Nucleus</location>
    </subcellularLocation>
</comment>
<dbReference type="PANTHER" id="PTHR21277">
    <property type="entry name" value="TRANSCRIPTIONAL ADAPTER 1"/>
    <property type="match status" value="1"/>
</dbReference>
<keyword evidence="2" id="KW-0805">Transcription regulation</keyword>
<keyword evidence="3" id="KW-0804">Transcription</keyword>
<evidence type="ECO:0000256" key="1">
    <source>
        <dbReference type="ARBA" id="ARBA00004123"/>
    </source>
</evidence>
<protein>
    <submittedName>
        <fullName evidence="6">Transcriptional co-activator</fullName>
    </submittedName>
</protein>